<feature type="transmembrane region" description="Helical" evidence="7">
    <location>
        <begin position="137"/>
        <end position="160"/>
    </location>
</feature>
<dbReference type="EMBL" id="JACTVA010000034">
    <property type="protein sequence ID" value="MBC9208538.1"/>
    <property type="molecule type" value="Genomic_DNA"/>
</dbReference>
<keyword evidence="2 7" id="KW-0813">Transport</keyword>
<gene>
    <name evidence="9" type="ORF">IBL26_16945</name>
</gene>
<feature type="transmembrane region" description="Helical" evidence="7">
    <location>
        <begin position="21"/>
        <end position="45"/>
    </location>
</feature>
<evidence type="ECO:0000256" key="2">
    <source>
        <dbReference type="ARBA" id="ARBA00022448"/>
    </source>
</evidence>
<evidence type="ECO:0000259" key="8">
    <source>
        <dbReference type="Pfam" id="PF04290"/>
    </source>
</evidence>
<evidence type="ECO:0000256" key="7">
    <source>
        <dbReference type="RuleBase" id="RU369079"/>
    </source>
</evidence>
<keyword evidence="4 7" id="KW-0812">Transmembrane</keyword>
<dbReference type="InterPro" id="IPR055348">
    <property type="entry name" value="DctQ"/>
</dbReference>
<comment type="caution">
    <text evidence="9">The sequence shown here is derived from an EMBL/GenBank/DDBJ whole genome shotgun (WGS) entry which is preliminary data.</text>
</comment>
<feature type="transmembrane region" description="Helical" evidence="7">
    <location>
        <begin position="96"/>
        <end position="117"/>
    </location>
</feature>
<sequence length="167" mass="17707">MPEAFSTRPPPGGLVARLATLLAMAGGITLLATATFSTVSVLSRWLLGWPIPGDFELIAIGSGLGAFGFLAFGTLARSNILVDTLTAWLPVRVNQWIDAFWSLVWAVVLVVLAERMVQGAVETARSGTTTMVLGLSTWWAVGIGAFCIGVTALAAFRWVFLLARGRG</sequence>
<evidence type="ECO:0000256" key="6">
    <source>
        <dbReference type="ARBA" id="ARBA00023136"/>
    </source>
</evidence>
<name>A0ABR7RQA4_9PROT</name>
<comment type="function">
    <text evidence="7">Part of the tripartite ATP-independent periplasmic (TRAP) transport system.</text>
</comment>
<dbReference type="Proteomes" id="UP000626026">
    <property type="component" value="Unassembled WGS sequence"/>
</dbReference>
<keyword evidence="7" id="KW-0997">Cell inner membrane</keyword>
<comment type="subcellular location">
    <subcellularLocation>
        <location evidence="7">Cell inner membrane</location>
        <topology evidence="7">Multi-pass membrane protein</topology>
    </subcellularLocation>
    <subcellularLocation>
        <location evidence="1">Cell membrane</location>
        <topology evidence="1">Multi-pass membrane protein</topology>
    </subcellularLocation>
</comment>
<protein>
    <recommendedName>
        <fullName evidence="7">TRAP transporter small permease protein</fullName>
    </recommendedName>
</protein>
<comment type="similarity">
    <text evidence="7">Belongs to the TRAP transporter small permease family.</text>
</comment>
<dbReference type="Pfam" id="PF04290">
    <property type="entry name" value="DctQ"/>
    <property type="match status" value="1"/>
</dbReference>
<evidence type="ECO:0000256" key="1">
    <source>
        <dbReference type="ARBA" id="ARBA00004651"/>
    </source>
</evidence>
<dbReference type="RefSeq" id="WP_187785690.1">
    <property type="nucleotide sequence ID" value="NZ_JACTVA010000034.1"/>
</dbReference>
<feature type="transmembrane region" description="Helical" evidence="7">
    <location>
        <begin position="57"/>
        <end position="76"/>
    </location>
</feature>
<keyword evidence="5 7" id="KW-1133">Transmembrane helix</keyword>
<keyword evidence="10" id="KW-1185">Reference proteome</keyword>
<evidence type="ECO:0000256" key="3">
    <source>
        <dbReference type="ARBA" id="ARBA00022475"/>
    </source>
</evidence>
<proteinExistence type="inferred from homology"/>
<evidence type="ECO:0000313" key="9">
    <source>
        <dbReference type="EMBL" id="MBC9208538.1"/>
    </source>
</evidence>
<comment type="subunit">
    <text evidence="7">The complex comprises the extracytoplasmic solute receptor protein and the two transmembrane proteins.</text>
</comment>
<organism evidence="9 10">
    <name type="scientific">Teichococcus aerophilus</name>
    <dbReference type="NCBI Taxonomy" id="1224513"/>
    <lineage>
        <taxon>Bacteria</taxon>
        <taxon>Pseudomonadati</taxon>
        <taxon>Pseudomonadota</taxon>
        <taxon>Alphaproteobacteria</taxon>
        <taxon>Acetobacterales</taxon>
        <taxon>Roseomonadaceae</taxon>
        <taxon>Roseomonas</taxon>
    </lineage>
</organism>
<feature type="domain" description="Tripartite ATP-independent periplasmic transporters DctQ component" evidence="8">
    <location>
        <begin position="38"/>
        <end position="160"/>
    </location>
</feature>
<reference evidence="9 10" key="1">
    <citation type="journal article" date="2013" name="Int. J. Syst. Evol. Microbiol.">
        <title>Roseomonas aerophila sp. nov., isolated from air.</title>
        <authorList>
            <person name="Kim S.J."/>
            <person name="Weon H.Y."/>
            <person name="Ahn J.H."/>
            <person name="Hong S.B."/>
            <person name="Seok S.J."/>
            <person name="Whang K.S."/>
            <person name="Kwon S.W."/>
        </authorList>
    </citation>
    <scope>NUCLEOTIDE SEQUENCE [LARGE SCALE GENOMIC DNA]</scope>
    <source>
        <strain evidence="9 10">NBRC 108923</strain>
    </source>
</reference>
<keyword evidence="6 7" id="KW-0472">Membrane</keyword>
<evidence type="ECO:0000256" key="4">
    <source>
        <dbReference type="ARBA" id="ARBA00022692"/>
    </source>
</evidence>
<evidence type="ECO:0000313" key="10">
    <source>
        <dbReference type="Proteomes" id="UP000626026"/>
    </source>
</evidence>
<accession>A0ABR7RQA4</accession>
<evidence type="ECO:0000256" key="5">
    <source>
        <dbReference type="ARBA" id="ARBA00022989"/>
    </source>
</evidence>
<keyword evidence="3" id="KW-1003">Cell membrane</keyword>